<dbReference type="SUPFAM" id="SSF56784">
    <property type="entry name" value="HAD-like"/>
    <property type="match status" value="1"/>
</dbReference>
<dbReference type="Gene3D" id="3.40.50.1000">
    <property type="entry name" value="HAD superfamily/HAD-like"/>
    <property type="match status" value="2"/>
</dbReference>
<keyword evidence="4 6" id="KW-0460">Magnesium</keyword>
<dbReference type="Pfam" id="PF05761">
    <property type="entry name" value="5_nucleotid"/>
    <property type="match status" value="1"/>
</dbReference>
<evidence type="ECO:0000313" key="9">
    <source>
        <dbReference type="Proteomes" id="UP000241769"/>
    </source>
</evidence>
<dbReference type="AlphaFoldDB" id="A0A2P6NUN0"/>
<feature type="binding site" evidence="6">
    <location>
        <position position="68"/>
    </location>
    <ligand>
        <name>GMP</name>
        <dbReference type="ChEBI" id="CHEBI:58115"/>
    </ligand>
</feature>
<evidence type="ECO:0000256" key="3">
    <source>
        <dbReference type="ARBA" id="ARBA00022801"/>
    </source>
</evidence>
<reference evidence="8 9" key="1">
    <citation type="journal article" date="2018" name="Genome Biol. Evol.">
        <title>Multiple Roots of Fruiting Body Formation in Amoebozoa.</title>
        <authorList>
            <person name="Hillmann F."/>
            <person name="Forbes G."/>
            <person name="Novohradska S."/>
            <person name="Ferling I."/>
            <person name="Riege K."/>
            <person name="Groth M."/>
            <person name="Westermann M."/>
            <person name="Marz M."/>
            <person name="Spaller T."/>
            <person name="Winckler T."/>
            <person name="Schaap P."/>
            <person name="Glockner G."/>
        </authorList>
    </citation>
    <scope>NUCLEOTIDE SEQUENCE [LARGE SCALE GENOMIC DNA]</scope>
    <source>
        <strain evidence="8 9">Jena</strain>
    </source>
</reference>
<accession>A0A2P6NUN0</accession>
<dbReference type="PANTHER" id="PTHR12103">
    <property type="entry name" value="5'-NUCLEOTIDASE DOMAIN-CONTAINING"/>
    <property type="match status" value="1"/>
</dbReference>
<evidence type="ECO:0000256" key="4">
    <source>
        <dbReference type="ARBA" id="ARBA00022842"/>
    </source>
</evidence>
<keyword evidence="9" id="KW-1185">Reference proteome</keyword>
<feature type="binding site" evidence="6">
    <location>
        <position position="66"/>
    </location>
    <ligand>
        <name>Mg(2+)</name>
        <dbReference type="ChEBI" id="CHEBI:18420"/>
    </ligand>
</feature>
<comment type="similarity">
    <text evidence="1">Belongs to the 5'(3')-deoxyribonucleotidase family.</text>
</comment>
<organism evidence="8 9">
    <name type="scientific">Planoprotostelium fungivorum</name>
    <dbReference type="NCBI Taxonomy" id="1890364"/>
    <lineage>
        <taxon>Eukaryota</taxon>
        <taxon>Amoebozoa</taxon>
        <taxon>Evosea</taxon>
        <taxon>Variosea</taxon>
        <taxon>Cavosteliida</taxon>
        <taxon>Cavosteliaceae</taxon>
        <taxon>Planoprotostelium</taxon>
    </lineage>
</organism>
<dbReference type="GO" id="GO:0046872">
    <property type="term" value="F:metal ion binding"/>
    <property type="evidence" value="ECO:0007669"/>
    <property type="project" value="UniProtKB-KW"/>
</dbReference>
<dbReference type="GO" id="GO:0008253">
    <property type="term" value="F:5'-nucleotidase activity"/>
    <property type="evidence" value="ECO:0007669"/>
    <property type="project" value="TreeGrafter"/>
</dbReference>
<dbReference type="NCBIfam" id="TIGR02244">
    <property type="entry name" value="HAD-IG-Ncltidse"/>
    <property type="match status" value="1"/>
</dbReference>
<gene>
    <name evidence="8" type="ORF">PROFUN_02373</name>
</gene>
<dbReference type="InterPro" id="IPR023214">
    <property type="entry name" value="HAD_sf"/>
</dbReference>
<evidence type="ECO:0000256" key="2">
    <source>
        <dbReference type="ARBA" id="ARBA00022723"/>
    </source>
</evidence>
<dbReference type="CDD" id="cd07522">
    <property type="entry name" value="HAD_cN-II"/>
    <property type="match status" value="1"/>
</dbReference>
<feature type="active site" description="Nucleophile" evidence="5">
    <location>
        <position position="66"/>
    </location>
</feature>
<keyword evidence="2 6" id="KW-0479">Metal-binding</keyword>
<name>A0A2P6NUN0_9EUKA</name>
<dbReference type="FunCoup" id="A0A2P6NUN0">
    <property type="interactions" value="180"/>
</dbReference>
<keyword evidence="3" id="KW-0378">Hydrolase</keyword>
<evidence type="ECO:0000256" key="6">
    <source>
        <dbReference type="PIRSR" id="PIRSR017434-2"/>
    </source>
</evidence>
<protein>
    <submittedName>
        <fullName evidence="8">Cytosolic purine 5'-nucleotidase</fullName>
    </submittedName>
</protein>
<feature type="region of interest" description="Disordered" evidence="7">
    <location>
        <begin position="1"/>
        <end position="33"/>
    </location>
</feature>
<evidence type="ECO:0000256" key="7">
    <source>
        <dbReference type="SAM" id="MobiDB-lite"/>
    </source>
</evidence>
<dbReference type="InParanoid" id="A0A2P6NUN0"/>
<comment type="caution">
    <text evidence="8">The sequence shown here is derived from an EMBL/GenBank/DDBJ whole genome shotgun (WGS) entry which is preliminary data.</text>
</comment>
<dbReference type="OrthoDB" id="10252832at2759"/>
<feature type="binding site" evidence="6">
    <location>
        <position position="367"/>
    </location>
    <ligand>
        <name>Mg(2+)</name>
        <dbReference type="ChEBI" id="CHEBI:18420"/>
    </ligand>
</feature>
<evidence type="ECO:0000313" key="8">
    <source>
        <dbReference type="EMBL" id="PRP87673.1"/>
    </source>
</evidence>
<dbReference type="PANTHER" id="PTHR12103:SF15">
    <property type="entry name" value="CYTOSOLIC PURINE 5'-NUCLEOTIDASE"/>
    <property type="match status" value="1"/>
</dbReference>
<evidence type="ECO:0000256" key="1">
    <source>
        <dbReference type="ARBA" id="ARBA00009589"/>
    </source>
</evidence>
<evidence type="ECO:0000256" key="5">
    <source>
        <dbReference type="PIRSR" id="PIRSR017434-1"/>
    </source>
</evidence>
<sequence>MQHKRGSRDLQDNFAPDSPSIQKFLDKPSPSTSTYKRDILSYRSNFHRIFVNRDLRLDKIKWIGFDMDYTLASYNSPAYESLTYDLITEQLIKMGYPHQLSSMSYDPEFPVRGIYFDKVLGHLIKVDSFGSIVRCLHGRRTLTKQEISELYPSFTVPTQDIEKRYWPLPTLFNLPEACLYANLIDYFFNRDEKRLLRQSREDVSFEGSGPTITNLFQDVRLAMDHVHLTGLLKERTLADKEKYIKRTPDTAVLLDRLQKAGIKAFLLTNSEFYYTHAVMSYLLEGHGDGVSLNKSWRDFFTVIIVSAGKPSFFSQGTTLREVDIITGNLMISKIEKFNQGHVYQGGSIGLFNSLTGIKGNEVLYVGDHIYADIIKSKKIHAWRTLLVIPELEKELNVWQECTALVQQLRKLEWMKAEVFRNLTSEDTQPPDTTDIRKHKKVVVERIDHSYNSYFGSLFSSGSKNTWFASQVMRYADLYSYDYLNLLNYPLFYHFTAQYQNMPHVQEEK</sequence>
<dbReference type="InterPro" id="IPR036412">
    <property type="entry name" value="HAD-like_sf"/>
</dbReference>
<comment type="cofactor">
    <cofactor evidence="6">
        <name>Mg(2+)</name>
        <dbReference type="ChEBI" id="CHEBI:18420"/>
    </cofactor>
    <text evidence="6">Binds 1 Mg(2+) ion per subunit.</text>
</comment>
<dbReference type="EMBL" id="MDYQ01000018">
    <property type="protein sequence ID" value="PRP87673.1"/>
    <property type="molecule type" value="Genomic_DNA"/>
</dbReference>
<dbReference type="InterPro" id="IPR016695">
    <property type="entry name" value="Pur_nucleotidase"/>
</dbReference>
<dbReference type="PIRSF" id="PIRSF017434">
    <property type="entry name" value="Purine_5'-nucleotidase"/>
    <property type="match status" value="1"/>
</dbReference>
<feature type="active site" description="Proton donor" evidence="5">
    <location>
        <position position="68"/>
    </location>
</feature>
<dbReference type="Proteomes" id="UP000241769">
    <property type="component" value="Unassembled WGS sequence"/>
</dbReference>
<dbReference type="InterPro" id="IPR008380">
    <property type="entry name" value="HAD-SF_hydro_IG_5-nucl"/>
</dbReference>
<dbReference type="STRING" id="1890364.A0A2P6NUN0"/>
<proteinExistence type="inferred from homology"/>